<accession>A0A841DXS6</accession>
<evidence type="ECO:0000313" key="3">
    <source>
        <dbReference type="Proteomes" id="UP000558997"/>
    </source>
</evidence>
<dbReference type="EMBL" id="JACHNF010000001">
    <property type="protein sequence ID" value="MBB5981007.1"/>
    <property type="molecule type" value="Genomic_DNA"/>
</dbReference>
<feature type="chain" id="PRO_5039686478" evidence="1">
    <location>
        <begin position="25"/>
        <end position="677"/>
    </location>
</feature>
<dbReference type="RefSeq" id="WP_184837168.1">
    <property type="nucleotide sequence ID" value="NZ_BAAAVN010000016.1"/>
</dbReference>
<evidence type="ECO:0000256" key="1">
    <source>
        <dbReference type="SAM" id="SignalP"/>
    </source>
</evidence>
<name>A0A841DXS6_9ACTN</name>
<proteinExistence type="predicted"/>
<keyword evidence="1" id="KW-0732">Signal</keyword>
<dbReference type="Proteomes" id="UP000558997">
    <property type="component" value="Unassembled WGS sequence"/>
</dbReference>
<reference evidence="2 3" key="1">
    <citation type="submission" date="2020-08" db="EMBL/GenBank/DDBJ databases">
        <title>Sequencing the genomes of 1000 actinobacteria strains.</title>
        <authorList>
            <person name="Klenk H.-P."/>
        </authorList>
    </citation>
    <scope>NUCLEOTIDE SEQUENCE [LARGE SCALE GENOMIC DNA]</scope>
    <source>
        <strain evidence="2 3">DSM 17294</strain>
    </source>
</reference>
<dbReference type="AlphaFoldDB" id="A0A841DXS6"/>
<evidence type="ECO:0000313" key="2">
    <source>
        <dbReference type="EMBL" id="MBB5981007.1"/>
    </source>
</evidence>
<organism evidence="2 3">
    <name type="scientific">Kribbella solani</name>
    <dbReference type="NCBI Taxonomy" id="236067"/>
    <lineage>
        <taxon>Bacteria</taxon>
        <taxon>Bacillati</taxon>
        <taxon>Actinomycetota</taxon>
        <taxon>Actinomycetes</taxon>
        <taxon>Propionibacteriales</taxon>
        <taxon>Kribbellaceae</taxon>
        <taxon>Kribbella</taxon>
    </lineage>
</organism>
<keyword evidence="3" id="KW-1185">Reference proteome</keyword>
<protein>
    <submittedName>
        <fullName evidence="2">Uncharacterized protein</fullName>
    </submittedName>
</protein>
<dbReference type="InterPro" id="IPR017853">
    <property type="entry name" value="GH"/>
</dbReference>
<dbReference type="SUPFAM" id="SSF51445">
    <property type="entry name" value="(Trans)glycosidases"/>
    <property type="match status" value="1"/>
</dbReference>
<gene>
    <name evidence="2" type="ORF">HDA44_004348</name>
</gene>
<sequence>MRRARILLLAFLLIPMVVVPRAAAGPPMVGPPSAGPPDQVAKRPFLSAMEGGNTVEAKIRETRPRADGFRHIDTPATIRRLRQMHATMYTFGIWDKATDWDDLRLEFAPAAARAGIDIMVYLVPPSECFRNPVRYLDGRCSRPFDTDYLRWATELAKLSLTYPNVKSWGIDDFLVGSNSTLFTKEYLGQVRAAQDAVNPRLKWYVTLYSWDITPATADKIKGALDGVIYPYTGYANSSIDPTWLEPRLDASLDVLRPRGLSLALLVYTGRFLDGMIHPDERYVADVLRRATPYLADGRLDGVIAYGAPVRIDLQQPSWDYWGHTGNGRLSLSVGNFTPTVDGSYAAASQQMIVTGNGPRSITFKQRDPDVGGLQGYQFKQVLVDDQVVWQSDVEVDPKETWETTTVDLTAAFQGKTSAKVTFRLFHQRGVGWWPLDWSIDDVTGRGVVVRNGGFERDRDWTLTRNQPTMQPYIDIYSVDRPARIFNAIGAAYARYQHQSYWPVQGPRASSVRIEPANRAMYGNGWLTFTVPNGPIPANTCATASQQVRVKPGQSRYEVSFWHADPEQARFGEMFKQLWVDGQLIWSRDAGDYWPWFYMNASDHQGGIDVTDLVKGKSSVSIQFGICTRQAATSPGLFVNFDHIEGINLDIHNTGFENRSAWTLTADKPLTAAIDIAR</sequence>
<feature type="signal peptide" evidence="1">
    <location>
        <begin position="1"/>
        <end position="24"/>
    </location>
</feature>
<comment type="caution">
    <text evidence="2">The sequence shown here is derived from an EMBL/GenBank/DDBJ whole genome shotgun (WGS) entry which is preliminary data.</text>
</comment>